<evidence type="ECO:0000256" key="7">
    <source>
        <dbReference type="ARBA" id="ARBA00022801"/>
    </source>
</evidence>
<comment type="catalytic activity">
    <reaction evidence="12 14">
        <text>hydrolysis of (1-&gt;4)-alpha-D-glucosidic linkage in 4-alpha-D-[(1-&gt;4)-alpha-D-glucanosyl]n trehalose to yield trehalose and (1-&gt;4)-alpha-D-glucan.</text>
        <dbReference type="EC" id="3.2.1.141"/>
    </reaction>
</comment>
<evidence type="ECO:0000256" key="5">
    <source>
        <dbReference type="ARBA" id="ARBA00015938"/>
    </source>
</evidence>
<evidence type="ECO:0000256" key="1">
    <source>
        <dbReference type="ARBA" id="ARBA00004496"/>
    </source>
</evidence>
<dbReference type="InterPro" id="IPR013783">
    <property type="entry name" value="Ig-like_fold"/>
</dbReference>
<dbReference type="PANTHER" id="PTHR43651:SF11">
    <property type="entry name" value="MALTO-OLIGOSYLTREHALOSE TREHALOHYDROLASE"/>
    <property type="match status" value="1"/>
</dbReference>
<dbReference type="Gene3D" id="2.60.40.10">
    <property type="entry name" value="Immunoglobulins"/>
    <property type="match status" value="1"/>
</dbReference>
<gene>
    <name evidence="19" type="ORF">AVDCRST_MAG38-2457</name>
</gene>
<dbReference type="Pfam" id="PF00128">
    <property type="entry name" value="Alpha-amylase"/>
    <property type="match status" value="1"/>
</dbReference>
<protein>
    <recommendedName>
        <fullName evidence="5 13">Malto-oligosyltrehalose trehalohydrolase</fullName>
        <shortName evidence="14">MTHase</shortName>
        <ecNumber evidence="4 13">3.2.1.141</ecNumber>
    </recommendedName>
    <alternativeName>
        <fullName evidence="11 14">4-alpha-D-((1-&gt;4)-alpha-D-glucano)trehalose trehalohydrolase</fullName>
    </alternativeName>
    <alternativeName>
        <fullName evidence="10 14">Maltooligosyl trehalose trehalohydrolase</fullName>
    </alternativeName>
</protein>
<keyword evidence="7 14" id="KW-0378">Hydrolase</keyword>
<dbReference type="GO" id="GO:0005992">
    <property type="term" value="P:trehalose biosynthetic process"/>
    <property type="evidence" value="ECO:0007669"/>
    <property type="project" value="UniProtKB-UniRule"/>
</dbReference>
<evidence type="ECO:0000256" key="14">
    <source>
        <dbReference type="PIRNR" id="PIRNR006337"/>
    </source>
</evidence>
<keyword evidence="9 14" id="KW-0326">Glycosidase</keyword>
<evidence type="ECO:0000256" key="13">
    <source>
        <dbReference type="NCBIfam" id="TIGR02402"/>
    </source>
</evidence>
<evidence type="ECO:0000256" key="4">
    <source>
        <dbReference type="ARBA" id="ARBA00012268"/>
    </source>
</evidence>
<feature type="active site" description="Nucleophile" evidence="15">
    <location>
        <position position="265"/>
    </location>
</feature>
<evidence type="ECO:0000256" key="2">
    <source>
        <dbReference type="ARBA" id="ARBA00005199"/>
    </source>
</evidence>
<dbReference type="GO" id="GO:0033942">
    <property type="term" value="F:4-alpha-D-(1-&gt;4)-alpha-D-glucanotrehalose trehalohydrolase activity"/>
    <property type="evidence" value="ECO:0007669"/>
    <property type="project" value="UniProtKB-EC"/>
</dbReference>
<feature type="domain" description="Glycosyl hydrolase family 13 catalytic" evidence="18">
    <location>
        <begin position="93"/>
        <end position="456"/>
    </location>
</feature>
<comment type="pathway">
    <text evidence="2 14">Glycan biosynthesis; trehalose biosynthesis.</text>
</comment>
<evidence type="ECO:0000313" key="19">
    <source>
        <dbReference type="EMBL" id="CAA9488001.1"/>
    </source>
</evidence>
<dbReference type="InterPro" id="IPR014756">
    <property type="entry name" value="Ig_E-set"/>
</dbReference>
<dbReference type="Gene3D" id="3.20.20.80">
    <property type="entry name" value="Glycosidases"/>
    <property type="match status" value="1"/>
</dbReference>
<name>A0A6J4S3R1_9ACTN</name>
<proteinExistence type="inferred from homology"/>
<evidence type="ECO:0000256" key="3">
    <source>
        <dbReference type="ARBA" id="ARBA00008061"/>
    </source>
</evidence>
<comment type="subcellular location">
    <subcellularLocation>
        <location evidence="1 15">Cytoplasm</location>
    </subcellularLocation>
</comment>
<sequence>MPDPHNFPWEQPLGAHPIDADTTRFRVWALRPERVTLRVGDAEHELHDDGFGIFSADVAAAHGDDYCFVADGRELPDPSSRWQPDGIRGRSRVVDPATFEWSDAGWQAPALADMVIYELHVGTFTPEGTFDAVIEHLRGLRELGVNAIELMPVAEFPGRHGWGYDGVHLSAAQSSYGGPEGLQRLVDAAHGEGIAVLLDVVYNHVGASGGGALEALAPYFTEKYSTFWGSAINYDDADSDPVREWVLQSAMGWIRDFHIDGLRLDAIHAIFDSSPEHVVAALARRVHAVNPDAVVIAESGMNDPKVMRPAAQGGFGCDAAWADDFHHALRVLLTDDREGYYEEFGEVAQLAKAFHRPHVHDGTWSSFRRRRFGAPADDLAPEAFVVFDANHDQVGNRAFGDRLPVEVRPLAAFVSLLSPFTPMIFQGEEYGETAPFQFFSDHIDEDIATATREGRRREFAAFAQFGEEVPDPQDPATFRASKLTRKGEPEGIEDLYRRLLEVRRELPAGDADDISFDEQARTLRVRRGDSELVCNFGFEPLSARGELVVAAGDVRAESGTLVIGARSGALVR</sequence>
<evidence type="ECO:0000256" key="12">
    <source>
        <dbReference type="ARBA" id="ARBA00034013"/>
    </source>
</evidence>
<dbReference type="SUPFAM" id="SSF51445">
    <property type="entry name" value="(Trans)glycosidases"/>
    <property type="match status" value="1"/>
</dbReference>
<keyword evidence="8" id="KW-0119">Carbohydrate metabolism</keyword>
<reference evidence="19" key="1">
    <citation type="submission" date="2020-02" db="EMBL/GenBank/DDBJ databases">
        <authorList>
            <person name="Meier V. D."/>
        </authorList>
    </citation>
    <scope>NUCLEOTIDE SEQUENCE</scope>
    <source>
        <strain evidence="19">AVDCRST_MAG38</strain>
    </source>
</reference>
<dbReference type="CDD" id="cd11325">
    <property type="entry name" value="AmyAc_GTHase"/>
    <property type="match status" value="1"/>
</dbReference>
<dbReference type="NCBIfam" id="TIGR02402">
    <property type="entry name" value="trehalose_TreZ"/>
    <property type="match status" value="1"/>
</dbReference>
<dbReference type="EC" id="3.2.1.141" evidence="4 13"/>
<evidence type="ECO:0000256" key="9">
    <source>
        <dbReference type="ARBA" id="ARBA00023295"/>
    </source>
</evidence>
<evidence type="ECO:0000256" key="10">
    <source>
        <dbReference type="ARBA" id="ARBA00032057"/>
    </source>
</evidence>
<dbReference type="InterPro" id="IPR006047">
    <property type="entry name" value="GH13_cat_dom"/>
</dbReference>
<dbReference type="EMBL" id="CADCVJ010000206">
    <property type="protein sequence ID" value="CAA9488001.1"/>
    <property type="molecule type" value="Genomic_DNA"/>
</dbReference>
<feature type="active site" description="Proton donor" evidence="15">
    <location>
        <position position="298"/>
    </location>
</feature>
<evidence type="ECO:0000256" key="11">
    <source>
        <dbReference type="ARBA" id="ARBA00033284"/>
    </source>
</evidence>
<evidence type="ECO:0000256" key="16">
    <source>
        <dbReference type="PIRSR" id="PIRSR006337-2"/>
    </source>
</evidence>
<dbReference type="InterPro" id="IPR017853">
    <property type="entry name" value="GH"/>
</dbReference>
<feature type="binding site" evidence="16">
    <location>
        <begin position="323"/>
        <end position="327"/>
    </location>
    <ligand>
        <name>substrate</name>
    </ligand>
</feature>
<evidence type="ECO:0000256" key="8">
    <source>
        <dbReference type="ARBA" id="ARBA00023277"/>
    </source>
</evidence>
<evidence type="ECO:0000256" key="17">
    <source>
        <dbReference type="PIRSR" id="PIRSR006337-3"/>
    </source>
</evidence>
<keyword evidence="6" id="KW-0963">Cytoplasm</keyword>
<dbReference type="Gene3D" id="1.10.10.760">
    <property type="entry name" value="E-set domains of sugar-utilizing enzymes"/>
    <property type="match status" value="1"/>
</dbReference>
<dbReference type="UniPathway" id="UPA00299"/>
<dbReference type="GO" id="GO:0005737">
    <property type="term" value="C:cytoplasm"/>
    <property type="evidence" value="ECO:0007669"/>
    <property type="project" value="UniProtKB-SubCell"/>
</dbReference>
<feature type="site" description="Transition state stabilizer" evidence="17">
    <location>
        <position position="392"/>
    </location>
</feature>
<comment type="similarity">
    <text evidence="3 14">Belongs to the glycosyl hydrolase 13 family.</text>
</comment>
<evidence type="ECO:0000256" key="6">
    <source>
        <dbReference type="ARBA" id="ARBA00022490"/>
    </source>
</evidence>
<feature type="binding site" evidence="16">
    <location>
        <begin position="263"/>
        <end position="268"/>
    </location>
    <ligand>
        <name>substrate</name>
    </ligand>
</feature>
<dbReference type="InterPro" id="IPR044901">
    <property type="entry name" value="Trehalose_TreZ_E-set_sf"/>
</dbReference>
<dbReference type="InterPro" id="IPR012768">
    <property type="entry name" value="Trehalose_TreZ"/>
</dbReference>
<evidence type="ECO:0000259" key="18">
    <source>
        <dbReference type="SMART" id="SM00642"/>
    </source>
</evidence>
<accession>A0A6J4S3R1</accession>
<dbReference type="AlphaFoldDB" id="A0A6J4S3R1"/>
<dbReference type="SMART" id="SM00642">
    <property type="entry name" value="Aamy"/>
    <property type="match status" value="1"/>
</dbReference>
<dbReference type="CDD" id="cd02853">
    <property type="entry name" value="E_set_MTHase_like_N"/>
    <property type="match status" value="1"/>
</dbReference>
<evidence type="ECO:0000256" key="15">
    <source>
        <dbReference type="PIRSR" id="PIRSR006337-1"/>
    </source>
</evidence>
<organism evidence="19">
    <name type="scientific">uncultured Solirubrobacteraceae bacterium</name>
    <dbReference type="NCBI Taxonomy" id="1162706"/>
    <lineage>
        <taxon>Bacteria</taxon>
        <taxon>Bacillati</taxon>
        <taxon>Actinomycetota</taxon>
        <taxon>Thermoleophilia</taxon>
        <taxon>Solirubrobacterales</taxon>
        <taxon>Solirubrobacteraceae</taxon>
        <taxon>environmental samples</taxon>
    </lineage>
</organism>
<feature type="binding site" evidence="16">
    <location>
        <begin position="391"/>
        <end position="396"/>
    </location>
    <ligand>
        <name>substrate</name>
    </ligand>
</feature>
<dbReference type="PIRSF" id="PIRSF006337">
    <property type="entry name" value="Trehalose_TreZ"/>
    <property type="match status" value="1"/>
</dbReference>
<dbReference type="SUPFAM" id="SSF81296">
    <property type="entry name" value="E set domains"/>
    <property type="match status" value="1"/>
</dbReference>
<dbReference type="PANTHER" id="PTHR43651">
    <property type="entry name" value="1,4-ALPHA-GLUCAN-BRANCHING ENZYME"/>
    <property type="match status" value="1"/>
</dbReference>